<dbReference type="PROSITE" id="PS50088">
    <property type="entry name" value="ANK_REPEAT"/>
    <property type="match status" value="2"/>
</dbReference>
<sequence>MLLLHLPPEMIKTVAEYLTRKQDLNALAQTSQDLYQIVNPLLYIEALRTHGIAITFWAAFNGRMSTIQRFLAHGATNLDHSVHGGCTLLHIACSNNQLLLVQILVESGADIAATDPYGETPFEKAAESGCLAIVKYLLPHLKKHHPDSYLEQMGNAVRLSICFECTAVVEFLFSQAATLGHDGVVTFLLSKGVDPNYKIQAEQRSAITYAGMYGRLQTAKVLLAAGANINDPDACGHTPILYAELGGHRTVLDAYKQHDPESYAAYMHAQYENRVHMQTEEPPWTPWEETEYISLQEL</sequence>
<dbReference type="EMBL" id="KZ826365">
    <property type="protein sequence ID" value="PYI04797.1"/>
    <property type="molecule type" value="Genomic_DNA"/>
</dbReference>
<proteinExistence type="predicted"/>
<evidence type="ECO:0000256" key="2">
    <source>
        <dbReference type="ARBA" id="ARBA00023043"/>
    </source>
</evidence>
<dbReference type="OrthoDB" id="4469618at2759"/>
<evidence type="ECO:0000313" key="4">
    <source>
        <dbReference type="EMBL" id="PYI04797.1"/>
    </source>
</evidence>
<name>A0A319E3Z8_ASPSB</name>
<dbReference type="SUPFAM" id="SSF48403">
    <property type="entry name" value="Ankyrin repeat"/>
    <property type="match status" value="1"/>
</dbReference>
<dbReference type="AlphaFoldDB" id="A0A319E3Z8"/>
<dbReference type="InterPro" id="IPR050776">
    <property type="entry name" value="Ank_Repeat/CDKN_Inhibitor"/>
</dbReference>
<evidence type="ECO:0000313" key="5">
    <source>
        <dbReference type="Proteomes" id="UP000248423"/>
    </source>
</evidence>
<dbReference type="Pfam" id="PF12796">
    <property type="entry name" value="Ank_2"/>
    <property type="match status" value="2"/>
</dbReference>
<dbReference type="InterPro" id="IPR002110">
    <property type="entry name" value="Ankyrin_rpt"/>
</dbReference>
<keyword evidence="2 3" id="KW-0040">ANK repeat</keyword>
<dbReference type="PROSITE" id="PS50297">
    <property type="entry name" value="ANK_REP_REGION"/>
    <property type="match status" value="1"/>
</dbReference>
<keyword evidence="5" id="KW-1185">Reference proteome</keyword>
<gene>
    <name evidence="4" type="ORF">BO78DRAFT_319620</name>
</gene>
<dbReference type="VEuPathDB" id="FungiDB:BO78DRAFT_319620"/>
<accession>A0A319E3Z8</accession>
<dbReference type="Gene3D" id="1.25.40.20">
    <property type="entry name" value="Ankyrin repeat-containing domain"/>
    <property type="match status" value="2"/>
</dbReference>
<dbReference type="STRING" id="1448318.A0A319E3Z8"/>
<dbReference type="SMART" id="SM00248">
    <property type="entry name" value="ANK"/>
    <property type="match status" value="5"/>
</dbReference>
<keyword evidence="1" id="KW-0677">Repeat</keyword>
<dbReference type="InterPro" id="IPR036770">
    <property type="entry name" value="Ankyrin_rpt-contain_sf"/>
</dbReference>
<reference evidence="4 5" key="1">
    <citation type="submission" date="2018-02" db="EMBL/GenBank/DDBJ databases">
        <title>The genomes of Aspergillus section Nigri reveals drivers in fungal speciation.</title>
        <authorList>
            <consortium name="DOE Joint Genome Institute"/>
            <person name="Vesth T.C."/>
            <person name="Nybo J."/>
            <person name="Theobald S."/>
            <person name="Brandl J."/>
            <person name="Frisvad J.C."/>
            <person name="Nielsen K.F."/>
            <person name="Lyhne E.K."/>
            <person name="Kogle M.E."/>
            <person name="Kuo A."/>
            <person name="Riley R."/>
            <person name="Clum A."/>
            <person name="Nolan M."/>
            <person name="Lipzen A."/>
            <person name="Salamov A."/>
            <person name="Henrissat B."/>
            <person name="Wiebenga A."/>
            <person name="De vries R.P."/>
            <person name="Grigoriev I.V."/>
            <person name="Mortensen U.H."/>
            <person name="Andersen M.R."/>
            <person name="Baker S.E."/>
        </authorList>
    </citation>
    <scope>NUCLEOTIDE SEQUENCE [LARGE SCALE GENOMIC DNA]</scope>
    <source>
        <strain evidence="4 5">CBS 121057</strain>
    </source>
</reference>
<protein>
    <submittedName>
        <fullName evidence="4">Ankyrin</fullName>
    </submittedName>
</protein>
<evidence type="ECO:0000256" key="3">
    <source>
        <dbReference type="PROSITE-ProRule" id="PRU00023"/>
    </source>
</evidence>
<feature type="repeat" description="ANK" evidence="3">
    <location>
        <begin position="84"/>
        <end position="116"/>
    </location>
</feature>
<organism evidence="4 5">
    <name type="scientific">Aspergillus sclerotiicarbonarius (strain CBS 121057 / IBT 28362)</name>
    <dbReference type="NCBI Taxonomy" id="1448318"/>
    <lineage>
        <taxon>Eukaryota</taxon>
        <taxon>Fungi</taxon>
        <taxon>Dikarya</taxon>
        <taxon>Ascomycota</taxon>
        <taxon>Pezizomycotina</taxon>
        <taxon>Eurotiomycetes</taxon>
        <taxon>Eurotiomycetidae</taxon>
        <taxon>Eurotiales</taxon>
        <taxon>Aspergillaceae</taxon>
        <taxon>Aspergillus</taxon>
        <taxon>Aspergillus subgen. Circumdati</taxon>
    </lineage>
</organism>
<feature type="repeat" description="ANK" evidence="3">
    <location>
        <begin position="202"/>
        <end position="234"/>
    </location>
</feature>
<dbReference type="Proteomes" id="UP000248423">
    <property type="component" value="Unassembled WGS sequence"/>
</dbReference>
<dbReference type="PANTHER" id="PTHR24201">
    <property type="entry name" value="ANK_REP_REGION DOMAIN-CONTAINING PROTEIN"/>
    <property type="match status" value="1"/>
</dbReference>
<evidence type="ECO:0000256" key="1">
    <source>
        <dbReference type="ARBA" id="ARBA00022737"/>
    </source>
</evidence>